<dbReference type="SUPFAM" id="SSF51735">
    <property type="entry name" value="NAD(P)-binding Rossmann-fold domains"/>
    <property type="match status" value="1"/>
</dbReference>
<comment type="caution">
    <text evidence="3">The sequence shown here is derived from an EMBL/GenBank/DDBJ whole genome shotgun (WGS) entry which is preliminary data.</text>
</comment>
<proteinExistence type="predicted"/>
<dbReference type="Gene3D" id="3.40.50.720">
    <property type="entry name" value="NAD(P)-binding Rossmann-like Domain"/>
    <property type="match status" value="1"/>
</dbReference>
<dbReference type="InterPro" id="IPR036291">
    <property type="entry name" value="NAD(P)-bd_dom_sf"/>
</dbReference>
<accession>A0A7J5U6R5</accession>
<protein>
    <submittedName>
        <fullName evidence="3">SDR family NAD(P)-dependent oxidoreductase</fullName>
    </submittedName>
</protein>
<dbReference type="InterPro" id="IPR001509">
    <property type="entry name" value="Epimerase_deHydtase"/>
</dbReference>
<evidence type="ECO:0000259" key="2">
    <source>
        <dbReference type="SMART" id="SM00822"/>
    </source>
</evidence>
<dbReference type="EMBL" id="WELI01000001">
    <property type="protein sequence ID" value="KAB7733287.1"/>
    <property type="molecule type" value="Genomic_DNA"/>
</dbReference>
<evidence type="ECO:0000313" key="3">
    <source>
        <dbReference type="EMBL" id="KAB7733287.1"/>
    </source>
</evidence>
<dbReference type="SMART" id="SM00822">
    <property type="entry name" value="PKS_KR"/>
    <property type="match status" value="1"/>
</dbReference>
<sequence>MNVLITGGAGFIGSTLAGRLLREGYRVSIVDNFNSAYDPALKRQNIRRLGPAGSVMVYEGDVRQPQFMRHVLRHEAVDVVVHLAGLAGVRPSLQNPTAYFDHNLNGTTVLLDAMRDTGVSRVVVASSSSVYGNRVQGPFLETDPADEPVSPYALSKRAVELVCSQYSRLYGLNAYCLRLFTVYGPRQRPDMAISRFLHQLYRGQPVRLFGDGHSQRDYTYVDDIVDGMVRAIRRVSGYEVINLGSAAPVSLLELVWLLRDITGRHSPIEWQADQPGDVPLTYADIDKARRLLGYAPATNLREGLTHMVEQLGKPTVLSLS</sequence>
<organism evidence="3 4">
    <name type="scientific">Rudanella paleaurantiibacter</name>
    <dbReference type="NCBI Taxonomy" id="2614655"/>
    <lineage>
        <taxon>Bacteria</taxon>
        <taxon>Pseudomonadati</taxon>
        <taxon>Bacteroidota</taxon>
        <taxon>Cytophagia</taxon>
        <taxon>Cytophagales</taxon>
        <taxon>Cytophagaceae</taxon>
        <taxon>Rudanella</taxon>
    </lineage>
</organism>
<dbReference type="Proteomes" id="UP000488299">
    <property type="component" value="Unassembled WGS sequence"/>
</dbReference>
<dbReference type="Pfam" id="PF01370">
    <property type="entry name" value="Epimerase"/>
    <property type="match status" value="1"/>
</dbReference>
<gene>
    <name evidence="3" type="ORF">F5984_01480</name>
</gene>
<dbReference type="RefSeq" id="WP_152122140.1">
    <property type="nucleotide sequence ID" value="NZ_WELI01000001.1"/>
</dbReference>
<dbReference type="PRINTS" id="PR01713">
    <property type="entry name" value="NUCEPIMERASE"/>
</dbReference>
<keyword evidence="4" id="KW-1185">Reference proteome</keyword>
<evidence type="ECO:0000256" key="1">
    <source>
        <dbReference type="ARBA" id="ARBA00023027"/>
    </source>
</evidence>
<name>A0A7J5U6R5_9BACT</name>
<evidence type="ECO:0000313" key="4">
    <source>
        <dbReference type="Proteomes" id="UP000488299"/>
    </source>
</evidence>
<reference evidence="3 4" key="1">
    <citation type="submission" date="2019-10" db="EMBL/GenBank/DDBJ databases">
        <title>Rudanella paleaurantiibacter sp. nov., isolated from sludge.</title>
        <authorList>
            <person name="Xu S.Q."/>
        </authorList>
    </citation>
    <scope>NUCLEOTIDE SEQUENCE [LARGE SCALE GENOMIC DNA]</scope>
    <source>
        <strain evidence="3 4">HX-22-17</strain>
    </source>
</reference>
<keyword evidence="1" id="KW-0520">NAD</keyword>
<dbReference type="PANTHER" id="PTHR43574">
    <property type="entry name" value="EPIMERASE-RELATED"/>
    <property type="match status" value="1"/>
</dbReference>
<dbReference type="InterPro" id="IPR057326">
    <property type="entry name" value="KR_dom"/>
</dbReference>
<feature type="domain" description="Ketoreductase" evidence="2">
    <location>
        <begin position="1"/>
        <end position="183"/>
    </location>
</feature>
<dbReference type="AlphaFoldDB" id="A0A7J5U6R5"/>